<dbReference type="InterPro" id="IPR001478">
    <property type="entry name" value="PDZ"/>
</dbReference>
<dbReference type="AlphaFoldDB" id="A0A914Q6J0"/>
<reference evidence="3" key="1">
    <citation type="submission" date="2022-11" db="UniProtKB">
        <authorList>
            <consortium name="WormBaseParasite"/>
        </authorList>
    </citation>
    <scope>IDENTIFICATION</scope>
</reference>
<dbReference type="InterPro" id="IPR036034">
    <property type="entry name" value="PDZ_sf"/>
</dbReference>
<organism evidence="2 3">
    <name type="scientific">Panagrolaimus davidi</name>
    <dbReference type="NCBI Taxonomy" id="227884"/>
    <lineage>
        <taxon>Eukaryota</taxon>
        <taxon>Metazoa</taxon>
        <taxon>Ecdysozoa</taxon>
        <taxon>Nematoda</taxon>
        <taxon>Chromadorea</taxon>
        <taxon>Rhabditida</taxon>
        <taxon>Tylenchina</taxon>
        <taxon>Panagrolaimomorpha</taxon>
        <taxon>Panagrolaimoidea</taxon>
        <taxon>Panagrolaimidae</taxon>
        <taxon>Panagrolaimus</taxon>
    </lineage>
</organism>
<dbReference type="PANTHER" id="PTHR31327:SF7">
    <property type="entry name" value="PDZ DOMAIN-CONTAINING PROTEIN"/>
    <property type="match status" value="1"/>
</dbReference>
<dbReference type="PROSITE" id="PS50106">
    <property type="entry name" value="PDZ"/>
    <property type="match status" value="1"/>
</dbReference>
<dbReference type="PANTHER" id="PTHR31327">
    <property type="entry name" value="SPERM MEIOSIS PDZ DOMAIN CONTAINING PROTEINS-RELATED"/>
    <property type="match status" value="1"/>
</dbReference>
<dbReference type="Pfam" id="PF00595">
    <property type="entry name" value="PDZ"/>
    <property type="match status" value="1"/>
</dbReference>
<name>A0A914Q6J0_9BILA</name>
<dbReference type="InterPro" id="IPR040264">
    <property type="entry name" value="T15H9.4-like"/>
</dbReference>
<dbReference type="SUPFAM" id="SSF50156">
    <property type="entry name" value="PDZ domain-like"/>
    <property type="match status" value="2"/>
</dbReference>
<proteinExistence type="predicted"/>
<protein>
    <submittedName>
        <fullName evidence="3">PDZ domain-containing protein</fullName>
    </submittedName>
</protein>
<dbReference type="SMART" id="SM00228">
    <property type="entry name" value="PDZ"/>
    <property type="match status" value="2"/>
</dbReference>
<feature type="domain" description="PDZ" evidence="1">
    <location>
        <begin position="2"/>
        <end position="61"/>
    </location>
</feature>
<evidence type="ECO:0000313" key="3">
    <source>
        <dbReference type="WBParaSite" id="PDA_v2.g24608.t1"/>
    </source>
</evidence>
<dbReference type="CDD" id="cd00136">
    <property type="entry name" value="PDZ_canonical"/>
    <property type="match status" value="1"/>
</dbReference>
<evidence type="ECO:0000313" key="2">
    <source>
        <dbReference type="Proteomes" id="UP000887578"/>
    </source>
</evidence>
<dbReference type="Gene3D" id="2.30.42.10">
    <property type="match status" value="1"/>
</dbReference>
<accession>A0A914Q6J0</accession>
<sequence>MIVTVINKQKDKKLGIRVARSLNVSSVQPGSAAEGILKAGDLILSLNGVKSVSRTQIEEQIPLITNGLFKFEIKRTKPPKMIESEGDVMKILPKAYDCAPGCRYIVGYICVYPGANLGIHIMSLDSKVYVTNAPYGTLAGDIFLIGDVVLTIDNIPVTTVKLCSSNIKEALCTKGWCRVLIERPVTQFAKQRTKNALKAEKCLEIDPKMPEDIMGICTQFLQNTAKSQIDATTTKGILKDRINPNWKSGKR</sequence>
<dbReference type="WBParaSite" id="PDA_v2.g24608.t1">
    <property type="protein sequence ID" value="PDA_v2.g24608.t1"/>
    <property type="gene ID" value="PDA_v2.g24608"/>
</dbReference>
<keyword evidence="2" id="KW-1185">Reference proteome</keyword>
<evidence type="ECO:0000259" key="1">
    <source>
        <dbReference type="PROSITE" id="PS50106"/>
    </source>
</evidence>
<dbReference type="Proteomes" id="UP000887578">
    <property type="component" value="Unplaced"/>
</dbReference>